<feature type="region of interest" description="Disordered" evidence="3">
    <location>
        <begin position="125"/>
        <end position="146"/>
    </location>
</feature>
<feature type="compositionally biased region" description="Low complexity" evidence="3">
    <location>
        <begin position="22"/>
        <end position="33"/>
    </location>
</feature>
<dbReference type="STRING" id="578459.A0A194S5A0"/>
<feature type="compositionally biased region" description="Pro residues" evidence="3">
    <location>
        <begin position="1"/>
        <end position="16"/>
    </location>
</feature>
<dbReference type="GO" id="GO:0005634">
    <property type="term" value="C:nucleus"/>
    <property type="evidence" value="ECO:0007669"/>
    <property type="project" value="TreeGrafter"/>
</dbReference>
<proteinExistence type="predicted"/>
<dbReference type="GeneID" id="28976955"/>
<evidence type="ECO:0000313" key="6">
    <source>
        <dbReference type="Proteomes" id="UP000053890"/>
    </source>
</evidence>
<feature type="region of interest" description="Disordered" evidence="3">
    <location>
        <begin position="277"/>
        <end position="379"/>
    </location>
</feature>
<dbReference type="Gene3D" id="2.40.50.140">
    <property type="entry name" value="Nucleic acid-binding proteins"/>
    <property type="match status" value="1"/>
</dbReference>
<dbReference type="GO" id="GO:0031054">
    <property type="term" value="P:pre-miRNA processing"/>
    <property type="evidence" value="ECO:0007669"/>
    <property type="project" value="TreeGrafter"/>
</dbReference>
<dbReference type="PROSITE" id="PS51857">
    <property type="entry name" value="CSD_2"/>
    <property type="match status" value="1"/>
</dbReference>
<feature type="compositionally biased region" description="Polar residues" evidence="3">
    <location>
        <begin position="302"/>
        <end position="312"/>
    </location>
</feature>
<dbReference type="OrthoDB" id="422005at2759"/>
<dbReference type="InterPro" id="IPR002059">
    <property type="entry name" value="CSP_DNA-bd"/>
</dbReference>
<evidence type="ECO:0000313" key="5">
    <source>
        <dbReference type="EMBL" id="KPV75762.1"/>
    </source>
</evidence>
<sequence length="628" mass="63333">MPRPPLASSPSEPSPRPVLGTSASSSVIRSSVADAPTRSPAPAVALEPAKGGRPSLPNGGAASSPAIATMSGSPSSSSVGDRLGNGDRSTTTASDSATTSSTPGKSSDGFPTLGEVDLALQDAVPAESGTAGSRSTEPPSAQPVVVRDRLAPNVLGMVLEAQDGAQGGAPPSHAWSPPPPPGSALGMIMGGLPLALQLSNGPFDPTARRTGICKFFNASKGFGFILDHNAHELGNDEVFVHYTVIAAVSSGTRGFKSLLEGEAVEYSIVQGPKGWQAHNVTGPNGAPCIGTPPSGIPKPSLVPSSGSPQSKSGMRRPSVASSAFASPMRSTRPDNLYGSSLADDSSRTSLGSPTSRPLRLHMGGQGPPYSNGGLPPSPHLFQPVIMDPYGSPMQHHPPPLPFHLPPFQHDGEQSPHGAPYYGSPDAGALVHSPMAPGFGSPYSPMHPLGPPPPGMDAYPISSSASQGPPLSPLHAYPSPTSPFFLNGYPISNSPTSPQYPPPHLFSGPSPYPAYPAFLPGMPGPPPPSMYFDPSSGPPSSPPGLIQQAYPISSAGESGGPGGGPPAQPSSVKVVDTPSGMAIGWAEDDSSPVDAGDGGAPALEAAAPRTATKQPAPLPGAERPASASS</sequence>
<dbReference type="EMBL" id="KQ474077">
    <property type="protein sequence ID" value="KPV75762.1"/>
    <property type="molecule type" value="Genomic_DNA"/>
</dbReference>
<feature type="compositionally biased region" description="Low complexity" evidence="3">
    <location>
        <begin position="89"/>
        <end position="102"/>
    </location>
</feature>
<name>A0A194S5A0_RHOGW</name>
<dbReference type="InterPro" id="IPR051373">
    <property type="entry name" value="Lin-28_RNA-binding"/>
</dbReference>
<dbReference type="Pfam" id="PF00313">
    <property type="entry name" value="CSD"/>
    <property type="match status" value="1"/>
</dbReference>
<organism evidence="5 6">
    <name type="scientific">Rhodotorula graminis (strain WP1)</name>
    <dbReference type="NCBI Taxonomy" id="578459"/>
    <lineage>
        <taxon>Eukaryota</taxon>
        <taxon>Fungi</taxon>
        <taxon>Dikarya</taxon>
        <taxon>Basidiomycota</taxon>
        <taxon>Pucciniomycotina</taxon>
        <taxon>Microbotryomycetes</taxon>
        <taxon>Sporidiobolales</taxon>
        <taxon>Sporidiobolaceae</taxon>
        <taxon>Rhodotorula</taxon>
    </lineage>
</organism>
<accession>A0A194S5A0</accession>
<feature type="compositionally biased region" description="Polar residues" evidence="3">
    <location>
        <begin position="130"/>
        <end position="139"/>
    </location>
</feature>
<evidence type="ECO:0000256" key="3">
    <source>
        <dbReference type="SAM" id="MobiDB-lite"/>
    </source>
</evidence>
<reference evidence="5 6" key="1">
    <citation type="journal article" date="2015" name="Front. Microbiol.">
        <title>Genome sequence of the plant growth promoting endophytic yeast Rhodotorula graminis WP1.</title>
        <authorList>
            <person name="Firrincieli A."/>
            <person name="Otillar R."/>
            <person name="Salamov A."/>
            <person name="Schmutz J."/>
            <person name="Khan Z."/>
            <person name="Redman R.S."/>
            <person name="Fleck N.D."/>
            <person name="Lindquist E."/>
            <person name="Grigoriev I.V."/>
            <person name="Doty S.L."/>
        </authorList>
    </citation>
    <scope>NUCLEOTIDE SEQUENCE [LARGE SCALE GENOMIC DNA]</scope>
    <source>
        <strain evidence="5 6">WP1</strain>
    </source>
</reference>
<dbReference type="SMART" id="SM00357">
    <property type="entry name" value="CSP"/>
    <property type="match status" value="1"/>
</dbReference>
<comment type="subcellular location">
    <subcellularLocation>
        <location evidence="1">Cytoplasm</location>
    </subcellularLocation>
</comment>
<dbReference type="InterPro" id="IPR011129">
    <property type="entry name" value="CSD"/>
</dbReference>
<dbReference type="Proteomes" id="UP000053890">
    <property type="component" value="Unassembled WGS sequence"/>
</dbReference>
<dbReference type="GO" id="GO:0005737">
    <property type="term" value="C:cytoplasm"/>
    <property type="evidence" value="ECO:0007669"/>
    <property type="project" value="UniProtKB-SubCell"/>
</dbReference>
<protein>
    <recommendedName>
        <fullName evidence="4">CSD domain-containing protein</fullName>
    </recommendedName>
</protein>
<dbReference type="AlphaFoldDB" id="A0A194S5A0"/>
<gene>
    <name evidence="5" type="ORF">RHOBADRAFT_52791</name>
</gene>
<evidence type="ECO:0000259" key="4">
    <source>
        <dbReference type="PROSITE" id="PS51857"/>
    </source>
</evidence>
<dbReference type="InterPro" id="IPR012340">
    <property type="entry name" value="NA-bd_OB-fold"/>
</dbReference>
<dbReference type="SUPFAM" id="SSF50249">
    <property type="entry name" value="Nucleic acid-binding proteins"/>
    <property type="match status" value="1"/>
</dbReference>
<feature type="domain" description="CSD" evidence="4">
    <location>
        <begin position="208"/>
        <end position="282"/>
    </location>
</feature>
<keyword evidence="2" id="KW-0963">Cytoplasm</keyword>
<feature type="region of interest" description="Disordered" evidence="3">
    <location>
        <begin position="1"/>
        <end position="113"/>
    </location>
</feature>
<feature type="region of interest" description="Disordered" evidence="3">
    <location>
        <begin position="525"/>
        <end position="628"/>
    </location>
</feature>
<feature type="region of interest" description="Disordered" evidence="3">
    <location>
        <begin position="441"/>
        <end position="475"/>
    </location>
</feature>
<feature type="compositionally biased region" description="Low complexity" evidence="3">
    <location>
        <begin position="599"/>
        <end position="611"/>
    </location>
</feature>
<keyword evidence="6" id="KW-1185">Reference proteome</keyword>
<dbReference type="CDD" id="cd04458">
    <property type="entry name" value="CSP_CDS"/>
    <property type="match status" value="1"/>
</dbReference>
<dbReference type="PANTHER" id="PTHR46109">
    <property type="entry name" value="PROTEIN LIN-28"/>
    <property type="match status" value="1"/>
</dbReference>
<dbReference type="OMA" id="NDEVFVH"/>
<dbReference type="GO" id="GO:0003729">
    <property type="term" value="F:mRNA binding"/>
    <property type="evidence" value="ECO:0007669"/>
    <property type="project" value="TreeGrafter"/>
</dbReference>
<dbReference type="PANTHER" id="PTHR46109:SF1">
    <property type="entry name" value="PROTEIN LIN-28 HOMOLOG"/>
    <property type="match status" value="1"/>
</dbReference>
<dbReference type="RefSeq" id="XP_018271811.1">
    <property type="nucleotide sequence ID" value="XM_018416507.1"/>
</dbReference>
<evidence type="ECO:0000256" key="2">
    <source>
        <dbReference type="ARBA" id="ARBA00022490"/>
    </source>
</evidence>
<evidence type="ECO:0000256" key="1">
    <source>
        <dbReference type="ARBA" id="ARBA00004496"/>
    </source>
</evidence>